<evidence type="ECO:0000313" key="1">
    <source>
        <dbReference type="EMBL" id="MYM99088.1"/>
    </source>
</evidence>
<feature type="non-terminal residue" evidence="1">
    <location>
        <position position="1"/>
    </location>
</feature>
<dbReference type="AlphaFoldDB" id="A0A845H0T5"/>
<accession>A0A845H0T5</accession>
<keyword evidence="1" id="KW-0808">Transferase</keyword>
<name>A0A845H0T5_9BURK</name>
<organism evidence="1 2">
    <name type="scientific">Duganella vulcania</name>
    <dbReference type="NCBI Taxonomy" id="2692166"/>
    <lineage>
        <taxon>Bacteria</taxon>
        <taxon>Pseudomonadati</taxon>
        <taxon>Pseudomonadota</taxon>
        <taxon>Betaproteobacteria</taxon>
        <taxon>Burkholderiales</taxon>
        <taxon>Oxalobacteraceae</taxon>
        <taxon>Telluria group</taxon>
        <taxon>Duganella</taxon>
    </lineage>
</organism>
<reference evidence="1" key="1">
    <citation type="submission" date="2019-12" db="EMBL/GenBank/DDBJ databases">
        <title>Novel species isolated from a subtropical stream in China.</title>
        <authorList>
            <person name="Lu H."/>
        </authorList>
    </citation>
    <scope>NUCLEOTIDE SEQUENCE [LARGE SCALE GENOMIC DNA]</scope>
    <source>
        <strain evidence="1">FT81W</strain>
    </source>
</reference>
<gene>
    <name evidence="1" type="ORF">GTP90_35115</name>
</gene>
<comment type="caution">
    <text evidence="1">The sequence shown here is derived from an EMBL/GenBank/DDBJ whole genome shotgun (WGS) entry which is preliminary data.</text>
</comment>
<sequence>RAYGELALPAGAAPDANQVAGGWAPARLFLGLVPDNERRFTGYPSIPQRLRPSPLNLIYRSLSGRVAQLDPAAIRFSFLDFDAY</sequence>
<proteinExistence type="predicted"/>
<dbReference type="Proteomes" id="UP000447355">
    <property type="component" value="Unassembled WGS sequence"/>
</dbReference>
<protein>
    <submittedName>
        <fullName evidence="1">GNAT family N-acetyltransferase</fullName>
    </submittedName>
</protein>
<dbReference type="EMBL" id="WWCX01000198">
    <property type="protein sequence ID" value="MYM99088.1"/>
    <property type="molecule type" value="Genomic_DNA"/>
</dbReference>
<dbReference type="GO" id="GO:0016740">
    <property type="term" value="F:transferase activity"/>
    <property type="evidence" value="ECO:0007669"/>
    <property type="project" value="UniProtKB-KW"/>
</dbReference>
<evidence type="ECO:0000313" key="2">
    <source>
        <dbReference type="Proteomes" id="UP000447355"/>
    </source>
</evidence>